<evidence type="ECO:0000313" key="1">
    <source>
        <dbReference type="EMBL" id="KAK2579463.1"/>
    </source>
</evidence>
<dbReference type="PANTHER" id="PTHR13333">
    <property type="entry name" value="M-AAA PROTEASE-INTERACTING PROTEIN 1, MITOCHONDRIAL"/>
    <property type="match status" value="1"/>
</dbReference>
<dbReference type="AlphaFoldDB" id="A0AAD9RGY8"/>
<gene>
    <name evidence="1" type="ORF">KPH14_010778</name>
</gene>
<dbReference type="GO" id="GO:0005743">
    <property type="term" value="C:mitochondrial inner membrane"/>
    <property type="evidence" value="ECO:0007669"/>
    <property type="project" value="TreeGrafter"/>
</dbReference>
<reference evidence="1" key="2">
    <citation type="journal article" date="2023" name="Commun. Biol.">
        <title>Intrasexual cuticular hydrocarbon dimorphism in a wasp sheds light on hydrocarbon biosynthesis genes in Hymenoptera.</title>
        <authorList>
            <person name="Moris V.C."/>
            <person name="Podsiadlowski L."/>
            <person name="Martin S."/>
            <person name="Oeyen J.P."/>
            <person name="Donath A."/>
            <person name="Petersen M."/>
            <person name="Wilbrandt J."/>
            <person name="Misof B."/>
            <person name="Liedtke D."/>
            <person name="Thamm M."/>
            <person name="Scheiner R."/>
            <person name="Schmitt T."/>
            <person name="Niehuis O."/>
        </authorList>
    </citation>
    <scope>NUCLEOTIDE SEQUENCE</scope>
    <source>
        <strain evidence="1">GBR_01_08_01A</strain>
    </source>
</reference>
<accession>A0AAD9RGY8</accession>
<name>A0AAD9RGY8_9HYME</name>
<dbReference type="EMBL" id="JAIFRP010000084">
    <property type="protein sequence ID" value="KAK2579463.1"/>
    <property type="molecule type" value="Genomic_DNA"/>
</dbReference>
<evidence type="ECO:0008006" key="3">
    <source>
        <dbReference type="Google" id="ProtNLM"/>
    </source>
</evidence>
<protein>
    <recommendedName>
        <fullName evidence="3">Tim44-like domain-containing protein</fullName>
    </recommendedName>
</protein>
<proteinExistence type="predicted"/>
<comment type="caution">
    <text evidence="1">The sequence shown here is derived from an EMBL/GenBank/DDBJ whole genome shotgun (WGS) entry which is preliminary data.</text>
</comment>
<dbReference type="Proteomes" id="UP001258017">
    <property type="component" value="Unassembled WGS sequence"/>
</dbReference>
<organism evidence="1 2">
    <name type="scientific">Odynerus spinipes</name>
    <dbReference type="NCBI Taxonomy" id="1348599"/>
    <lineage>
        <taxon>Eukaryota</taxon>
        <taxon>Metazoa</taxon>
        <taxon>Ecdysozoa</taxon>
        <taxon>Arthropoda</taxon>
        <taxon>Hexapoda</taxon>
        <taxon>Insecta</taxon>
        <taxon>Pterygota</taxon>
        <taxon>Neoptera</taxon>
        <taxon>Endopterygota</taxon>
        <taxon>Hymenoptera</taxon>
        <taxon>Apocrita</taxon>
        <taxon>Aculeata</taxon>
        <taxon>Vespoidea</taxon>
        <taxon>Vespidae</taxon>
        <taxon>Eumeninae</taxon>
        <taxon>Odynerus</taxon>
    </lineage>
</organism>
<dbReference type="PANTHER" id="PTHR13333:SF5">
    <property type="entry name" value="M-AAA PROTEASE-INTERACTING PROTEIN 1, MITOCHONDRIAL"/>
    <property type="match status" value="1"/>
</dbReference>
<dbReference type="GO" id="GO:0032979">
    <property type="term" value="P:protein insertion into mitochondrial inner membrane from matrix"/>
    <property type="evidence" value="ECO:0007669"/>
    <property type="project" value="TreeGrafter"/>
</dbReference>
<reference evidence="1" key="1">
    <citation type="submission" date="2021-08" db="EMBL/GenBank/DDBJ databases">
        <authorList>
            <person name="Misof B."/>
            <person name="Oliver O."/>
            <person name="Podsiadlowski L."/>
            <person name="Donath A."/>
            <person name="Peters R."/>
            <person name="Mayer C."/>
            <person name="Rust J."/>
            <person name="Gunkel S."/>
            <person name="Lesny P."/>
            <person name="Martin S."/>
            <person name="Oeyen J.P."/>
            <person name="Petersen M."/>
            <person name="Panagiotis P."/>
            <person name="Wilbrandt J."/>
            <person name="Tanja T."/>
        </authorList>
    </citation>
    <scope>NUCLEOTIDE SEQUENCE</scope>
    <source>
        <strain evidence="1">GBR_01_08_01A</strain>
        <tissue evidence="1">Thorax + abdomen</tissue>
    </source>
</reference>
<sequence length="257" mass="29185">MLSSIIRRSATRAKLHRFYVSLACDNYTLATNQCRSKVLILQCITLKPNIIPHRNFDNGNAPILNFLPLLPGSVERVKPILADISIFFIERFALNPVIDPNFKAAEVAEAAKSAASRVSIELANQNYEALTGLVEETALILLKAKIDKLIPQQRKFIAIREEDIISCTPSWVKVIVKSYYGEPKVFRIVVDMHLIIIYKPLYGRKVEKDDVFEAEHDPQTIPSDLVANYIFSREYTESEGSDWDTCFYLNLINSTMS</sequence>
<keyword evidence="2" id="KW-1185">Reference proteome</keyword>
<dbReference type="GO" id="GO:0043022">
    <property type="term" value="F:ribosome binding"/>
    <property type="evidence" value="ECO:0007669"/>
    <property type="project" value="TreeGrafter"/>
</dbReference>
<evidence type="ECO:0000313" key="2">
    <source>
        <dbReference type="Proteomes" id="UP001258017"/>
    </source>
</evidence>